<proteinExistence type="predicted"/>
<name>U4QFX1_LACHE</name>
<dbReference type="AlphaFoldDB" id="U4QFX1"/>
<evidence type="ECO:0000313" key="1">
    <source>
        <dbReference type="EMBL" id="CDI43477.1"/>
    </source>
</evidence>
<dbReference type="Proteomes" id="UP000017243">
    <property type="component" value="Unassembled WGS sequence"/>
</dbReference>
<organism evidence="1 2">
    <name type="scientific">Lactobacillus helveticus CIRM-BIA 953</name>
    <dbReference type="NCBI Taxonomy" id="1226335"/>
    <lineage>
        <taxon>Bacteria</taxon>
        <taxon>Bacillati</taxon>
        <taxon>Bacillota</taxon>
        <taxon>Bacilli</taxon>
        <taxon>Lactobacillales</taxon>
        <taxon>Lactobacillaceae</taxon>
        <taxon>Lactobacillus</taxon>
    </lineage>
</organism>
<dbReference type="EMBL" id="CBUH010000172">
    <property type="protein sequence ID" value="CDI43477.1"/>
    <property type="molecule type" value="Genomic_DNA"/>
</dbReference>
<protein>
    <submittedName>
        <fullName evidence="1">Uncharacterized protein</fullName>
    </submittedName>
</protein>
<reference evidence="1 2" key="1">
    <citation type="submission" date="2013-09" db="EMBL/GenBank/DDBJ databases">
        <title>Draft Genome Sequence of five Lactobacillus helveticus strains CIRM-BIA 101T, 103, 104, 951 and 953 isolated from milk product.</title>
        <authorList>
            <person name="Valence F."/>
            <person name="Chuat V."/>
            <person name="Ma L."/>
            <person name="Creno S."/>
            <person name="Falentin H."/>
            <person name="Lortal S."/>
            <person name="Bizet C."/>
            <person name="Clermont D."/>
            <person name="Loux V."/>
            <person name="Bouchier C."/>
            <person name="Cousin S."/>
        </authorList>
    </citation>
    <scope>NUCLEOTIDE SEQUENCE [LARGE SCALE GENOMIC DNA]</scope>
    <source>
        <strain evidence="1 2">CIRM-BIA 953</strain>
    </source>
</reference>
<comment type="caution">
    <text evidence="1">The sequence shown here is derived from an EMBL/GenBank/DDBJ whole genome shotgun (WGS) entry which is preliminary data.</text>
</comment>
<gene>
    <name evidence="1" type="ORF">LHCIRMBIA953_02073</name>
</gene>
<evidence type="ECO:0000313" key="2">
    <source>
        <dbReference type="Proteomes" id="UP000017243"/>
    </source>
</evidence>
<sequence>MVHKEDENAKNTKMKAIFLWKKHQRGYIVVNI</sequence>
<accession>U4QFX1</accession>